<keyword evidence="2" id="KW-1185">Reference proteome</keyword>
<evidence type="ECO:0000313" key="2">
    <source>
        <dbReference type="Proteomes" id="UP000276133"/>
    </source>
</evidence>
<proteinExistence type="predicted"/>
<name>A0A3M7Q766_BRAPC</name>
<gene>
    <name evidence="1" type="ORF">BpHYR1_007982</name>
</gene>
<dbReference type="EMBL" id="REGN01007187">
    <property type="protein sequence ID" value="RNA07034.1"/>
    <property type="molecule type" value="Genomic_DNA"/>
</dbReference>
<dbReference type="AlphaFoldDB" id="A0A3M7Q766"/>
<dbReference type="Proteomes" id="UP000276133">
    <property type="component" value="Unassembled WGS sequence"/>
</dbReference>
<evidence type="ECO:0000313" key="1">
    <source>
        <dbReference type="EMBL" id="RNA07034.1"/>
    </source>
</evidence>
<reference evidence="1 2" key="1">
    <citation type="journal article" date="2018" name="Sci. Rep.">
        <title>Genomic signatures of local adaptation to the degree of environmental predictability in rotifers.</title>
        <authorList>
            <person name="Franch-Gras L."/>
            <person name="Hahn C."/>
            <person name="Garcia-Roger E.M."/>
            <person name="Carmona M.J."/>
            <person name="Serra M."/>
            <person name="Gomez A."/>
        </authorList>
    </citation>
    <scope>NUCLEOTIDE SEQUENCE [LARGE SCALE GENOMIC DNA]</scope>
    <source>
        <strain evidence="1">HYR1</strain>
    </source>
</reference>
<protein>
    <submittedName>
        <fullName evidence="1">Uncharacterized protein</fullName>
    </submittedName>
</protein>
<sequence length="80" mass="9394">MNTLLNTNILKTRYLISIIVKIMEKLVRDEMMPHLELIIYTVDVLLYYIGVARPRATYFAAPSFPLEEFLLDLFLNFTIP</sequence>
<comment type="caution">
    <text evidence="1">The sequence shown here is derived from an EMBL/GenBank/DDBJ whole genome shotgun (WGS) entry which is preliminary data.</text>
</comment>
<organism evidence="1 2">
    <name type="scientific">Brachionus plicatilis</name>
    <name type="common">Marine rotifer</name>
    <name type="synonym">Brachionus muelleri</name>
    <dbReference type="NCBI Taxonomy" id="10195"/>
    <lineage>
        <taxon>Eukaryota</taxon>
        <taxon>Metazoa</taxon>
        <taxon>Spiralia</taxon>
        <taxon>Gnathifera</taxon>
        <taxon>Rotifera</taxon>
        <taxon>Eurotatoria</taxon>
        <taxon>Monogononta</taxon>
        <taxon>Pseudotrocha</taxon>
        <taxon>Ploima</taxon>
        <taxon>Brachionidae</taxon>
        <taxon>Brachionus</taxon>
    </lineage>
</organism>
<accession>A0A3M7Q766</accession>